<feature type="region of interest" description="Disordered" evidence="14">
    <location>
        <begin position="135"/>
        <end position="168"/>
    </location>
</feature>
<dbReference type="SUPFAM" id="SSF52540">
    <property type="entry name" value="P-loop containing nucleoside triphosphate hydrolases"/>
    <property type="match status" value="1"/>
</dbReference>
<evidence type="ECO:0000256" key="9">
    <source>
        <dbReference type="ARBA" id="ARBA00023134"/>
    </source>
</evidence>
<dbReference type="GO" id="GO:0003924">
    <property type="term" value="F:GTPase activity"/>
    <property type="evidence" value="ECO:0007669"/>
    <property type="project" value="UniProtKB-UniRule"/>
</dbReference>
<dbReference type="Gene3D" id="3.40.50.300">
    <property type="entry name" value="P-loop containing nucleotide triphosphate hydrolases"/>
    <property type="match status" value="1"/>
</dbReference>
<evidence type="ECO:0000256" key="14">
    <source>
        <dbReference type="SAM" id="MobiDB-lite"/>
    </source>
</evidence>
<dbReference type="PANTHER" id="PTHR43134">
    <property type="entry name" value="SIGNAL RECOGNITION PARTICLE RECEPTOR SUBUNIT ALPHA"/>
    <property type="match status" value="1"/>
</dbReference>
<proteinExistence type="inferred from homology"/>
<dbReference type="Proteomes" id="UP000542125">
    <property type="component" value="Unassembled WGS sequence"/>
</dbReference>
<evidence type="ECO:0000256" key="8">
    <source>
        <dbReference type="ARBA" id="ARBA00022927"/>
    </source>
</evidence>
<accession>A0A7Y9IZI8</accession>
<protein>
    <recommendedName>
        <fullName evidence="3 13">Flagellar biosynthesis protein FlhF</fullName>
    </recommendedName>
</protein>
<evidence type="ECO:0000256" key="12">
    <source>
        <dbReference type="ARBA" id="ARBA00025337"/>
    </source>
</evidence>
<evidence type="ECO:0000313" key="18">
    <source>
        <dbReference type="Proteomes" id="UP000542125"/>
    </source>
</evidence>
<keyword evidence="7" id="KW-1005">Bacterial flagellum biogenesis</keyword>
<keyword evidence="8" id="KW-0653">Protein transport</keyword>
<dbReference type="PANTHER" id="PTHR43134:SF3">
    <property type="entry name" value="FLAGELLAR BIOSYNTHESIS PROTEIN FLHF"/>
    <property type="match status" value="1"/>
</dbReference>
<comment type="subcellular location">
    <subcellularLocation>
        <location evidence="1">Cell membrane</location>
        <topology evidence="1">Peripheral membrane protein</topology>
        <orientation evidence="1">Cytoplasmic side</orientation>
    </subcellularLocation>
</comment>
<feature type="compositionally biased region" description="Low complexity" evidence="14">
    <location>
        <begin position="185"/>
        <end position="197"/>
    </location>
</feature>
<dbReference type="InterPro" id="IPR027417">
    <property type="entry name" value="P-loop_NTPase"/>
</dbReference>
<dbReference type="EMBL" id="JACBYR010000003">
    <property type="protein sequence ID" value="NYE85705.1"/>
    <property type="molecule type" value="Genomic_DNA"/>
</dbReference>
<dbReference type="InterPro" id="IPR003593">
    <property type="entry name" value="AAA+_ATPase"/>
</dbReference>
<dbReference type="GO" id="GO:0015031">
    <property type="term" value="P:protein transport"/>
    <property type="evidence" value="ECO:0007669"/>
    <property type="project" value="UniProtKB-KW"/>
</dbReference>
<keyword evidence="5" id="KW-1003">Cell membrane</keyword>
<keyword evidence="17" id="KW-0966">Cell projection</keyword>
<dbReference type="RefSeq" id="WP_179590038.1">
    <property type="nucleotide sequence ID" value="NZ_JACBYR010000003.1"/>
</dbReference>
<evidence type="ECO:0000256" key="13">
    <source>
        <dbReference type="NCBIfam" id="TIGR03499"/>
    </source>
</evidence>
<dbReference type="InterPro" id="IPR047040">
    <property type="entry name" value="FlhF__GTPase_dom"/>
</dbReference>
<dbReference type="GO" id="GO:0005886">
    <property type="term" value="C:plasma membrane"/>
    <property type="evidence" value="ECO:0007669"/>
    <property type="project" value="UniProtKB-SubCell"/>
</dbReference>
<reference evidence="17 18" key="1">
    <citation type="submission" date="2020-07" db="EMBL/GenBank/DDBJ databases">
        <title>Genomic Encyclopedia of Type Strains, Phase IV (KMG-V): Genome sequencing to study the core and pangenomes of soil and plant-associated prokaryotes.</title>
        <authorList>
            <person name="Whitman W."/>
        </authorList>
    </citation>
    <scope>NUCLEOTIDE SEQUENCE [LARGE SCALE GENOMIC DNA]</scope>
    <source>
        <strain evidence="17 18">SAS40</strain>
    </source>
</reference>
<evidence type="ECO:0000259" key="15">
    <source>
        <dbReference type="SMART" id="SM00382"/>
    </source>
</evidence>
<evidence type="ECO:0000256" key="5">
    <source>
        <dbReference type="ARBA" id="ARBA00022475"/>
    </source>
</evidence>
<keyword evidence="11" id="KW-1006">Bacterial flagellum protein export</keyword>
<dbReference type="Gene3D" id="1.20.120.1380">
    <property type="entry name" value="Flagellar FlhF biosynthesis protein, N domain"/>
    <property type="match status" value="1"/>
</dbReference>
<gene>
    <name evidence="17" type="ORF">FHW18_005024</name>
</gene>
<evidence type="ECO:0000256" key="3">
    <source>
        <dbReference type="ARBA" id="ARBA00014919"/>
    </source>
</evidence>
<dbReference type="SMART" id="SM00962">
    <property type="entry name" value="SRP54"/>
    <property type="match status" value="1"/>
</dbReference>
<evidence type="ECO:0000256" key="2">
    <source>
        <dbReference type="ARBA" id="ARBA00008531"/>
    </source>
</evidence>
<keyword evidence="9" id="KW-0342">GTP-binding</keyword>
<sequence length="525" mass="56660">MTFRKFVAASTRDCLRLMREALGPDAMIVSTRRTAGGVEVIGTRGEPMPEAPAPAPAQMQTRAPQYEPSPLAASNLWDAMEDEPVRLSPAARVLAEHDRPEGYPPEPGDLPLARWPQLPERQIPHVVRSARNEYASHAQPAPAVEEPRGVPAHRPVPPSATVPSESERKMRESMGLPRAADIHTADASARAQASATTRLDDGDRAALASEVSEPIMSEMRSMRGWLEHQMDALAWRDSTQRDPSRRILWRKMVDGGFTPELARTVVTHLPEGMNEDRADDWLATVLTRNLATVDPIDTMVERGGRFAIVGPTGVGKTTTTAKIAAHCVVKYGAAALGLITTDQHRIGAVDQLHTFGQILGVEVYAARGASDLEAILAGMGDRRLVLVDTAGMSQRDDSMSDHLRALNVSGVKRILVMPGGTHAEQAEDIVQAYSAGGLAGLIMSKLDEAVRVGGVLDAAIRHRVQLQFVTNGQRVPDDLHVPNAPVLVHRALRPRHSPVFALNANELDWACMPSAAGASLHAASV</sequence>
<keyword evidence="10" id="KW-0472">Membrane</keyword>
<keyword evidence="18" id="KW-1185">Reference proteome</keyword>
<keyword evidence="17" id="KW-0282">Flagellum</keyword>
<dbReference type="FunFam" id="3.40.50.300:FF:000695">
    <property type="entry name" value="Flagellar biosynthesis regulator FlhF"/>
    <property type="match status" value="1"/>
</dbReference>
<dbReference type="GO" id="GO:0005047">
    <property type="term" value="F:signal recognition particle binding"/>
    <property type="evidence" value="ECO:0007669"/>
    <property type="project" value="TreeGrafter"/>
</dbReference>
<dbReference type="NCBIfam" id="TIGR03499">
    <property type="entry name" value="FlhF"/>
    <property type="match status" value="1"/>
</dbReference>
<evidence type="ECO:0000256" key="11">
    <source>
        <dbReference type="ARBA" id="ARBA00023225"/>
    </source>
</evidence>
<dbReference type="InterPro" id="IPR000897">
    <property type="entry name" value="SRP54_GTPase_dom"/>
</dbReference>
<evidence type="ECO:0000256" key="10">
    <source>
        <dbReference type="ARBA" id="ARBA00023136"/>
    </source>
</evidence>
<dbReference type="GO" id="GO:0006614">
    <property type="term" value="P:SRP-dependent cotranslational protein targeting to membrane"/>
    <property type="evidence" value="ECO:0007669"/>
    <property type="project" value="UniProtKB-UniRule"/>
</dbReference>
<comment type="similarity">
    <text evidence="2">Belongs to the GTP-binding SRP family.</text>
</comment>
<keyword evidence="4" id="KW-0813">Transport</keyword>
<name>A0A7Y9IZI8_9BURK</name>
<keyword evidence="6" id="KW-0547">Nucleotide-binding</keyword>
<dbReference type="AlphaFoldDB" id="A0A7Y9IZI8"/>
<evidence type="ECO:0000256" key="7">
    <source>
        <dbReference type="ARBA" id="ARBA00022795"/>
    </source>
</evidence>
<feature type="region of interest" description="Disordered" evidence="14">
    <location>
        <begin position="182"/>
        <end position="203"/>
    </location>
</feature>
<dbReference type="GO" id="GO:0044781">
    <property type="term" value="P:bacterial-type flagellum organization"/>
    <property type="evidence" value="ECO:0007669"/>
    <property type="project" value="UniProtKB-UniRule"/>
</dbReference>
<evidence type="ECO:0000259" key="16">
    <source>
        <dbReference type="SMART" id="SM00962"/>
    </source>
</evidence>
<comment type="caution">
    <text evidence="17">The sequence shown here is derived from an EMBL/GenBank/DDBJ whole genome shotgun (WGS) entry which is preliminary data.</text>
</comment>
<organism evidence="17 18">
    <name type="scientific">Pigmentiphaga litoralis</name>
    <dbReference type="NCBI Taxonomy" id="516702"/>
    <lineage>
        <taxon>Bacteria</taxon>
        <taxon>Pseudomonadati</taxon>
        <taxon>Pseudomonadota</taxon>
        <taxon>Betaproteobacteria</taxon>
        <taxon>Burkholderiales</taxon>
        <taxon>Alcaligenaceae</taxon>
        <taxon>Pigmentiphaga</taxon>
    </lineage>
</organism>
<comment type="function">
    <text evidence="12">Necessary for flagellar biosynthesis. May be involved in translocation of the flagellum.</text>
</comment>
<evidence type="ECO:0000256" key="1">
    <source>
        <dbReference type="ARBA" id="ARBA00004413"/>
    </source>
</evidence>
<feature type="domain" description="AAA+ ATPase" evidence="15">
    <location>
        <begin position="302"/>
        <end position="474"/>
    </location>
</feature>
<evidence type="ECO:0000313" key="17">
    <source>
        <dbReference type="EMBL" id="NYE85705.1"/>
    </source>
</evidence>
<dbReference type="InterPro" id="IPR020006">
    <property type="entry name" value="FlhF"/>
</dbReference>
<evidence type="ECO:0000256" key="4">
    <source>
        <dbReference type="ARBA" id="ARBA00022448"/>
    </source>
</evidence>
<evidence type="ECO:0000256" key="6">
    <source>
        <dbReference type="ARBA" id="ARBA00022741"/>
    </source>
</evidence>
<dbReference type="SMART" id="SM00382">
    <property type="entry name" value="AAA"/>
    <property type="match status" value="1"/>
</dbReference>
<feature type="domain" description="SRP54-type proteins GTP-binding" evidence="16">
    <location>
        <begin position="303"/>
        <end position="493"/>
    </location>
</feature>
<dbReference type="Pfam" id="PF00448">
    <property type="entry name" value="SRP54"/>
    <property type="match status" value="1"/>
</dbReference>
<dbReference type="GO" id="GO:0005525">
    <property type="term" value="F:GTP binding"/>
    <property type="evidence" value="ECO:0007669"/>
    <property type="project" value="UniProtKB-UniRule"/>
</dbReference>
<keyword evidence="17" id="KW-0969">Cilium</keyword>
<dbReference type="CDD" id="cd17873">
    <property type="entry name" value="FlhF"/>
    <property type="match status" value="1"/>
</dbReference>